<feature type="domain" description="ABC transporter" evidence="5">
    <location>
        <begin position="5"/>
        <end position="251"/>
    </location>
</feature>
<dbReference type="Gene3D" id="3.40.50.300">
    <property type="entry name" value="P-loop containing nucleotide triphosphate hydrolases"/>
    <property type="match status" value="2"/>
</dbReference>
<evidence type="ECO:0000313" key="6">
    <source>
        <dbReference type="EMBL" id="QOR61721.1"/>
    </source>
</evidence>
<comment type="similarity">
    <text evidence="1">Belongs to the ABC transporter superfamily.</text>
</comment>
<accession>A0A7M1S3Z8</accession>
<evidence type="ECO:0000313" key="7">
    <source>
        <dbReference type="Proteomes" id="UP000595074"/>
    </source>
</evidence>
<dbReference type="FunFam" id="3.40.50.300:FF:000016">
    <property type="entry name" value="Oligopeptide ABC transporter ATP-binding component"/>
    <property type="match status" value="2"/>
</dbReference>
<dbReference type="NCBIfam" id="NF007739">
    <property type="entry name" value="PRK10419.1"/>
    <property type="match status" value="2"/>
</dbReference>
<dbReference type="GO" id="GO:0055085">
    <property type="term" value="P:transmembrane transport"/>
    <property type="evidence" value="ECO:0007669"/>
    <property type="project" value="UniProtKB-ARBA"/>
</dbReference>
<evidence type="ECO:0000256" key="1">
    <source>
        <dbReference type="ARBA" id="ARBA00005417"/>
    </source>
</evidence>
<dbReference type="NCBIfam" id="NF008453">
    <property type="entry name" value="PRK11308.1"/>
    <property type="match status" value="2"/>
</dbReference>
<dbReference type="Proteomes" id="UP000595074">
    <property type="component" value="Chromosome"/>
</dbReference>
<keyword evidence="7" id="KW-1185">Reference proteome</keyword>
<keyword evidence="3" id="KW-0547">Nucleotide-binding</keyword>
<dbReference type="GO" id="GO:0005524">
    <property type="term" value="F:ATP binding"/>
    <property type="evidence" value="ECO:0007669"/>
    <property type="project" value="UniProtKB-KW"/>
</dbReference>
<dbReference type="SUPFAM" id="SSF52540">
    <property type="entry name" value="P-loop containing nucleoside triphosphate hydrolases"/>
    <property type="match status" value="2"/>
</dbReference>
<dbReference type="InterPro" id="IPR050319">
    <property type="entry name" value="ABC_transp_ATP-bind"/>
</dbReference>
<dbReference type="Pfam" id="PF00005">
    <property type="entry name" value="ABC_tran"/>
    <property type="match status" value="2"/>
</dbReference>
<dbReference type="Pfam" id="PF08352">
    <property type="entry name" value="oligo_HPY"/>
    <property type="match status" value="1"/>
</dbReference>
<dbReference type="InterPro" id="IPR027417">
    <property type="entry name" value="P-loop_NTPase"/>
</dbReference>
<dbReference type="GO" id="GO:0016887">
    <property type="term" value="F:ATP hydrolysis activity"/>
    <property type="evidence" value="ECO:0007669"/>
    <property type="project" value="InterPro"/>
</dbReference>
<evidence type="ECO:0000256" key="3">
    <source>
        <dbReference type="ARBA" id="ARBA00022741"/>
    </source>
</evidence>
<dbReference type="AlphaFoldDB" id="A0A7M1S3Z8"/>
<dbReference type="PANTHER" id="PTHR43776">
    <property type="entry name" value="TRANSPORT ATP-BINDING PROTEIN"/>
    <property type="match status" value="1"/>
</dbReference>
<name>A0A7M1S3Z8_9BACT</name>
<dbReference type="InterPro" id="IPR013563">
    <property type="entry name" value="Oligopep_ABC_C"/>
</dbReference>
<evidence type="ECO:0000256" key="4">
    <source>
        <dbReference type="ARBA" id="ARBA00022840"/>
    </source>
</evidence>
<protein>
    <submittedName>
        <fullName evidence="6">ABC transporter ATP-binding protein</fullName>
    </submittedName>
</protein>
<proteinExistence type="inferred from homology"/>
<dbReference type="RefSeq" id="WP_197548429.1">
    <property type="nucleotide sequence ID" value="NZ_CP063164.1"/>
</dbReference>
<dbReference type="InterPro" id="IPR017871">
    <property type="entry name" value="ABC_transporter-like_CS"/>
</dbReference>
<gene>
    <name evidence="6" type="ORF">IMZ28_09855</name>
</gene>
<dbReference type="CDD" id="cd03257">
    <property type="entry name" value="ABC_NikE_OppD_transporters"/>
    <property type="match status" value="2"/>
</dbReference>
<evidence type="ECO:0000256" key="2">
    <source>
        <dbReference type="ARBA" id="ARBA00022448"/>
    </source>
</evidence>
<feature type="domain" description="ABC transporter" evidence="5">
    <location>
        <begin position="281"/>
        <end position="522"/>
    </location>
</feature>
<dbReference type="KEGG" id="sinu:IMZ28_09855"/>
<dbReference type="InterPro" id="IPR003439">
    <property type="entry name" value="ABC_transporter-like_ATP-bd"/>
</dbReference>
<dbReference type="PANTHER" id="PTHR43776:SF7">
    <property type="entry name" value="D,D-DIPEPTIDE TRANSPORT ATP-BINDING PROTEIN DDPF-RELATED"/>
    <property type="match status" value="1"/>
</dbReference>
<dbReference type="EMBL" id="CP063164">
    <property type="protein sequence ID" value="QOR61721.1"/>
    <property type="molecule type" value="Genomic_DNA"/>
</dbReference>
<dbReference type="SMART" id="SM00382">
    <property type="entry name" value="AAA"/>
    <property type="match status" value="2"/>
</dbReference>
<dbReference type="PROSITE" id="PS00211">
    <property type="entry name" value="ABC_TRANSPORTER_1"/>
    <property type="match status" value="2"/>
</dbReference>
<dbReference type="PROSITE" id="PS50893">
    <property type="entry name" value="ABC_TRANSPORTER_2"/>
    <property type="match status" value="2"/>
</dbReference>
<dbReference type="GO" id="GO:0015833">
    <property type="term" value="P:peptide transport"/>
    <property type="evidence" value="ECO:0007669"/>
    <property type="project" value="InterPro"/>
</dbReference>
<evidence type="ECO:0000259" key="5">
    <source>
        <dbReference type="PROSITE" id="PS50893"/>
    </source>
</evidence>
<sequence>MSPLLCVKDLSLVAGEETLLDSVSFVIEKGETFALVGESGSGKSLTSLAVMRLLPQAVKVTEGDVKLHSVSLFALPEFGMQKIRGKKIAMIFQEPMSALNPVMTIGEQVAEVLRLHLKLSNKEAKEKVVSLFEEVALTAPEERYYWYPHQLSGGQKQRVMIAMALACEPELLIADEPTTALDVTIQAQVLALLKKIKEERQLSILFITHDMAVVAQVADRIAVMRKGKIVEIAHTEYFFKTPVDPYSQKLLKDAKGERPSRVSKQSDILLQVKGLKVHFPIKKGFLRRMAGRVRAVDGVSLSIQRGKTLALVGESGSGKSTLGQAILSLVPVSEGKILFEGKDLTALGMAGLKPYRQKIQVIFQDPFSALDPRMSIGEILREGMESLDVGPKGKAAQERYIQTLLKKVELDASFLHRYPHEFSGGQRQRIGIARALAVKPELIICDEPTSALDVSVRAQILTLLKRLQDEEGVSYLFITHDLSIIATIADEVAVMRRGKIVEQGSVEKVMGTPRHDYTKRLLAAVPKLPHSMMKREL</sequence>
<keyword evidence="4 6" id="KW-0067">ATP-binding</keyword>
<dbReference type="InterPro" id="IPR003593">
    <property type="entry name" value="AAA+_ATPase"/>
</dbReference>
<reference evidence="6 7" key="1">
    <citation type="submission" date="2020-10" db="EMBL/GenBank/DDBJ databases">
        <title>The genome of sulfurovum sp.</title>
        <authorList>
            <person name="Xie S."/>
            <person name="Shao Z."/>
            <person name="Jiang L."/>
        </authorList>
    </citation>
    <scope>NUCLEOTIDE SEQUENCE [LARGE SCALE GENOMIC DNA]</scope>
    <source>
        <strain evidence="6 7">ST-419</strain>
    </source>
</reference>
<organism evidence="6 7">
    <name type="scientific">Sulfurovum indicum</name>
    <dbReference type="NCBI Taxonomy" id="2779528"/>
    <lineage>
        <taxon>Bacteria</taxon>
        <taxon>Pseudomonadati</taxon>
        <taxon>Campylobacterota</taxon>
        <taxon>Epsilonproteobacteria</taxon>
        <taxon>Campylobacterales</taxon>
        <taxon>Sulfurovaceae</taxon>
        <taxon>Sulfurovum</taxon>
    </lineage>
</organism>
<keyword evidence="2" id="KW-0813">Transport</keyword>